<proteinExistence type="predicted"/>
<reference evidence="2" key="1">
    <citation type="journal article" date="2021" name="Nat. Commun.">
        <title>Genetic determinants of endophytism in the Arabidopsis root mycobiome.</title>
        <authorList>
            <person name="Mesny F."/>
            <person name="Miyauchi S."/>
            <person name="Thiergart T."/>
            <person name="Pickel B."/>
            <person name="Atanasova L."/>
            <person name="Karlsson M."/>
            <person name="Huettel B."/>
            <person name="Barry K.W."/>
            <person name="Haridas S."/>
            <person name="Chen C."/>
            <person name="Bauer D."/>
            <person name="Andreopoulos W."/>
            <person name="Pangilinan J."/>
            <person name="LaButti K."/>
            <person name="Riley R."/>
            <person name="Lipzen A."/>
            <person name="Clum A."/>
            <person name="Drula E."/>
            <person name="Henrissat B."/>
            <person name="Kohler A."/>
            <person name="Grigoriev I.V."/>
            <person name="Martin F.M."/>
            <person name="Hacquard S."/>
        </authorList>
    </citation>
    <scope>NUCLEOTIDE SEQUENCE</scope>
    <source>
        <strain evidence="2">MPI-CAGE-AT-0016</strain>
    </source>
</reference>
<dbReference type="OrthoDB" id="4814600at2759"/>
<accession>A0A8K0X4F3</accession>
<dbReference type="Proteomes" id="UP000813385">
    <property type="component" value="Unassembled WGS sequence"/>
</dbReference>
<sequence length="341" mass="36571">MHVDKTLSGVPSRTDPGFGGHFARALRNGFYTMELECLWFETPKLMTVPVKPSGEGKTADADGEMEMEMSFQAADGASITAYDVKLEQNVRWLVINVDLPLMSIDDGFTLLELESMPRSRLRIAVPKDCTVMPEGVEEGGTTSQQVIMCLDGLPCIMTNCKQGQLPAGVVDDDDWITAMSIEGLLYDPAGNASEAGKRSDAQRFWNEVRASARYDTRCWKTIVEAMAQGRCSMTMMHTDGWTKVDSVATTAVSGPMSTLKVSGLKNSESVGEQQTSGPSGTAAVPGQTVGGAESGGKPGELTQGHQSPPAGLLSSPDIIPHYHTIYPREDSPELSGASDID</sequence>
<name>A0A8K0X4F3_9PEZI</name>
<organism evidence="2 3">
    <name type="scientific">Plectosphaerella cucumerina</name>
    <dbReference type="NCBI Taxonomy" id="40658"/>
    <lineage>
        <taxon>Eukaryota</taxon>
        <taxon>Fungi</taxon>
        <taxon>Dikarya</taxon>
        <taxon>Ascomycota</taxon>
        <taxon>Pezizomycotina</taxon>
        <taxon>Sordariomycetes</taxon>
        <taxon>Hypocreomycetidae</taxon>
        <taxon>Glomerellales</taxon>
        <taxon>Plectosphaerellaceae</taxon>
        <taxon>Plectosphaerella</taxon>
    </lineage>
</organism>
<dbReference type="AlphaFoldDB" id="A0A8K0X4F3"/>
<evidence type="ECO:0000256" key="1">
    <source>
        <dbReference type="SAM" id="MobiDB-lite"/>
    </source>
</evidence>
<feature type="region of interest" description="Disordered" evidence="1">
    <location>
        <begin position="262"/>
        <end position="341"/>
    </location>
</feature>
<evidence type="ECO:0000313" key="3">
    <source>
        <dbReference type="Proteomes" id="UP000813385"/>
    </source>
</evidence>
<gene>
    <name evidence="2" type="ORF">B0T11DRAFT_46741</name>
</gene>
<feature type="compositionally biased region" description="Gly residues" evidence="1">
    <location>
        <begin position="288"/>
        <end position="298"/>
    </location>
</feature>
<keyword evidence="3" id="KW-1185">Reference proteome</keyword>
<comment type="caution">
    <text evidence="2">The sequence shown here is derived from an EMBL/GenBank/DDBJ whole genome shotgun (WGS) entry which is preliminary data.</text>
</comment>
<dbReference type="EMBL" id="JAGPXD010000002">
    <property type="protein sequence ID" value="KAH7366733.1"/>
    <property type="molecule type" value="Genomic_DNA"/>
</dbReference>
<protein>
    <submittedName>
        <fullName evidence="2">Uncharacterized protein</fullName>
    </submittedName>
</protein>
<feature type="compositionally biased region" description="Polar residues" evidence="1">
    <location>
        <begin position="262"/>
        <end position="279"/>
    </location>
</feature>
<evidence type="ECO:0000313" key="2">
    <source>
        <dbReference type="EMBL" id="KAH7366733.1"/>
    </source>
</evidence>